<organism evidence="1 2">
    <name type="scientific">Jiulongibacter sediminis</name>
    <dbReference type="NCBI Taxonomy" id="1605367"/>
    <lineage>
        <taxon>Bacteria</taxon>
        <taxon>Pseudomonadati</taxon>
        <taxon>Bacteroidota</taxon>
        <taxon>Cytophagia</taxon>
        <taxon>Cytophagales</taxon>
        <taxon>Leadbetterellaceae</taxon>
        <taxon>Jiulongibacter</taxon>
    </lineage>
</organism>
<dbReference type="AlphaFoldDB" id="A0A0P7BQ53"/>
<keyword evidence="2" id="KW-1185">Reference proteome</keyword>
<evidence type="ECO:0000313" key="2">
    <source>
        <dbReference type="Proteomes" id="UP000050454"/>
    </source>
</evidence>
<dbReference type="OrthoDB" id="1421554at2"/>
<dbReference type="RefSeq" id="WP_055143335.1">
    <property type="nucleotide sequence ID" value="NZ_JXSZ01000005.1"/>
</dbReference>
<sequence>MITKLMVIQKVNEDGKVEVFQVTSDNFQWTFENRRTKIDSDSEFFPFGLFGDINVLKRQPGAETRTYSKENEITFCDDYGVPGGTVVGILFPKNYIPDIIKFKDKPFIPVGFAGQFSTRPPGQIQILYNHLEKRCSIIFNIYDYVCFGFKCIAKKISEEEFPRNESVIADDLFDITLSREFLNVETISNEDLKLINETLNQTDITDLHKTLNELLDAVKSGQKEKSKSLLNRIGTLLMNGTGVASSLTTIADSYKSGGAAGQFISRIIEYVSL</sequence>
<proteinExistence type="predicted"/>
<gene>
    <name evidence="1" type="ORF">AFM12_01160</name>
</gene>
<dbReference type="STRING" id="1605367.AFM12_01160"/>
<dbReference type="EMBL" id="LGTQ01000005">
    <property type="protein sequence ID" value="KPM49266.1"/>
    <property type="molecule type" value="Genomic_DNA"/>
</dbReference>
<protein>
    <submittedName>
        <fullName evidence="1">Uncharacterized protein</fullName>
    </submittedName>
</protein>
<dbReference type="Proteomes" id="UP000050454">
    <property type="component" value="Unassembled WGS sequence"/>
</dbReference>
<name>A0A0P7BQ53_9BACT</name>
<accession>A0A0P7BQ53</accession>
<reference evidence="1 2" key="1">
    <citation type="submission" date="2015-07" db="EMBL/GenBank/DDBJ databases">
        <title>The draft genome sequence of Leadbetterella sp. JN14-9.</title>
        <authorList>
            <person name="Liu Y."/>
            <person name="Du J."/>
            <person name="Shao Z."/>
        </authorList>
    </citation>
    <scope>NUCLEOTIDE SEQUENCE [LARGE SCALE GENOMIC DNA]</scope>
    <source>
        <strain evidence="1 2">JN14-9</strain>
    </source>
</reference>
<evidence type="ECO:0000313" key="1">
    <source>
        <dbReference type="EMBL" id="KPM49266.1"/>
    </source>
</evidence>
<comment type="caution">
    <text evidence="1">The sequence shown here is derived from an EMBL/GenBank/DDBJ whole genome shotgun (WGS) entry which is preliminary data.</text>
</comment>